<evidence type="ECO:0000313" key="2">
    <source>
        <dbReference type="Proteomes" id="UP000006061"/>
    </source>
</evidence>
<keyword evidence="2" id="KW-1185">Reference proteome</keyword>
<proteinExistence type="predicted"/>
<dbReference type="AlphaFoldDB" id="I4BYE0"/>
<accession>I4BYE0</accession>
<dbReference type="Proteomes" id="UP000006061">
    <property type="component" value="Chromosome"/>
</dbReference>
<name>I4BYE0_ACEMN</name>
<dbReference type="KEGG" id="amo:Anamo_1705"/>
<sequence>MKFIWIFCNQSIAPEVLELLDSLEVDGIPFGGMCWAIIVAAVPIGEMRFGPGRIGQYWSLIAQARRGTLSKSYER</sequence>
<organism evidence="1 2">
    <name type="scientific">Acetomicrobium mobile (strain ATCC BAA-54 / DSM 13181 / JCM 12221 / NGA)</name>
    <name type="common">Anaerobaculum mobile</name>
    <dbReference type="NCBI Taxonomy" id="891968"/>
    <lineage>
        <taxon>Bacteria</taxon>
        <taxon>Thermotogati</taxon>
        <taxon>Synergistota</taxon>
        <taxon>Synergistia</taxon>
        <taxon>Synergistales</taxon>
        <taxon>Acetomicrobiaceae</taxon>
        <taxon>Acetomicrobium</taxon>
    </lineage>
</organism>
<reference evidence="2" key="1">
    <citation type="journal article" date="2013" name="Stand. Genomic Sci.">
        <title>Complete genome sequence of the moderate thermophile Anaerobaculum mobile type strain (NGA(T)).</title>
        <authorList>
            <person name="Mavromatis K."/>
            <person name="Stackebrandt E."/>
            <person name="Held B."/>
            <person name="Lapidus A."/>
            <person name="Nolan M."/>
            <person name="Lucas S."/>
            <person name="Hammon N."/>
            <person name="Deshpande S."/>
            <person name="Cheng J.F."/>
            <person name="Tapia R."/>
            <person name="Goodwin L.A."/>
            <person name="Pitluck S."/>
            <person name="Liolios K."/>
            <person name="Pagani I."/>
            <person name="Ivanova N."/>
            <person name="Mikhailova N."/>
            <person name="Huntemann M."/>
            <person name="Pati A."/>
            <person name="Chen A."/>
            <person name="Palaniappan K."/>
            <person name="Land M."/>
            <person name="Rohde M."/>
            <person name="Spring S."/>
            <person name="Goker M."/>
            <person name="Woyke T."/>
            <person name="Detter J.C."/>
            <person name="Bristow J."/>
            <person name="Eisen J.A."/>
            <person name="Markowitz V."/>
            <person name="Hugenholtz P."/>
            <person name="Klenk H.P."/>
            <person name="Kyrpides N.C."/>
        </authorList>
    </citation>
    <scope>NUCLEOTIDE SEQUENCE</scope>
    <source>
        <strain evidence="2">ATCC BAA-54 / DSM 13181 / NGA</strain>
    </source>
</reference>
<dbReference type="HOGENOM" id="CLU_2663046_0_0_0"/>
<evidence type="ECO:0000313" key="1">
    <source>
        <dbReference type="EMBL" id="AFM22297.1"/>
    </source>
</evidence>
<gene>
    <name evidence="1" type="ordered locus">Anamo_1705</name>
</gene>
<dbReference type="EMBL" id="CP003198">
    <property type="protein sequence ID" value="AFM22297.1"/>
    <property type="molecule type" value="Genomic_DNA"/>
</dbReference>
<protein>
    <submittedName>
        <fullName evidence="1">Uncharacterized protein</fullName>
    </submittedName>
</protein>
<dbReference type="STRING" id="891968.Anamo_1705"/>